<dbReference type="PANTHER" id="PTHR34216">
    <property type="match status" value="1"/>
</dbReference>
<dbReference type="InterPro" id="IPR051398">
    <property type="entry name" value="Polysacch_Deacetylase"/>
</dbReference>
<dbReference type="EMBL" id="BAUU01000005">
    <property type="protein sequence ID" value="GAE29580.1"/>
    <property type="molecule type" value="Genomic_DNA"/>
</dbReference>
<evidence type="ECO:0000259" key="2">
    <source>
        <dbReference type="PROSITE" id="PS51677"/>
    </source>
</evidence>
<feature type="domain" description="NodB homology" evidence="2">
    <location>
        <begin position="14"/>
        <end position="160"/>
    </location>
</feature>
<dbReference type="GO" id="GO:0016810">
    <property type="term" value="F:hydrolase activity, acting on carbon-nitrogen (but not peptide) bonds"/>
    <property type="evidence" value="ECO:0007669"/>
    <property type="project" value="InterPro"/>
</dbReference>
<evidence type="ECO:0000313" key="3">
    <source>
        <dbReference type="EMBL" id="GAE29580.1"/>
    </source>
</evidence>
<dbReference type="STRING" id="1236971.JCM9152_944"/>
<dbReference type="PANTHER" id="PTHR34216:SF11">
    <property type="entry name" value="CHITOOLIGOSACCHARIDE DEACETYLASE"/>
    <property type="match status" value="1"/>
</dbReference>
<dbReference type="AlphaFoldDB" id="W4QC21"/>
<reference evidence="3" key="1">
    <citation type="journal article" date="2014" name="Genome Announc.">
        <title>Draft Genome Sequences of Three Alkaliphilic Bacillus Strains, Bacillus wakoensis JCM 9140T, Bacillus akibai JCM 9157T, and Bacillus hemicellulosilyticus JCM 9152T.</title>
        <authorList>
            <person name="Yuki M."/>
            <person name="Oshima K."/>
            <person name="Suda W."/>
            <person name="Oshida Y."/>
            <person name="Kitamura K."/>
            <person name="Iida T."/>
            <person name="Hattori M."/>
            <person name="Ohkuma M."/>
        </authorList>
    </citation>
    <scope>NUCLEOTIDE SEQUENCE [LARGE SCALE GENOMIC DNA]</scope>
    <source>
        <strain evidence="3">JCM 9152</strain>
    </source>
</reference>
<keyword evidence="4" id="KW-1185">Reference proteome</keyword>
<name>W4QC21_9BACI</name>
<accession>W4QC21</accession>
<sequence length="160" mass="18048">MPKVMLVFPEGKHKVLTISYDDGKGADRRLVSLFNQYGLKGTFHLNSGLMGIDDRIAIDEVTELYEGHEVSAHTVTHPTIARSPKEQLIEEIMNDRKELESVTGYTVRGLSYPNGSYNQLIKELLPFLGIEYARTFIVRVHFQCLMISLNGIQPAITIII</sequence>
<gene>
    <name evidence="3" type="ORF">JCM9152_944</name>
</gene>
<dbReference type="InterPro" id="IPR002509">
    <property type="entry name" value="NODB_dom"/>
</dbReference>
<proteinExistence type="predicted"/>
<dbReference type="Gene3D" id="3.20.20.370">
    <property type="entry name" value="Glycoside hydrolase/deacetylase"/>
    <property type="match status" value="1"/>
</dbReference>
<evidence type="ECO:0000256" key="1">
    <source>
        <dbReference type="ARBA" id="ARBA00022729"/>
    </source>
</evidence>
<dbReference type="GO" id="GO:0005975">
    <property type="term" value="P:carbohydrate metabolic process"/>
    <property type="evidence" value="ECO:0007669"/>
    <property type="project" value="InterPro"/>
</dbReference>
<organism evidence="3 4">
    <name type="scientific">Halalkalibacter hemicellulosilyticusJCM 9152</name>
    <dbReference type="NCBI Taxonomy" id="1236971"/>
    <lineage>
        <taxon>Bacteria</taxon>
        <taxon>Bacillati</taxon>
        <taxon>Bacillota</taxon>
        <taxon>Bacilli</taxon>
        <taxon>Bacillales</taxon>
        <taxon>Bacillaceae</taxon>
        <taxon>Halalkalibacter</taxon>
    </lineage>
</organism>
<protein>
    <submittedName>
        <fullName evidence="3">Polysaccharide deacetylase</fullName>
    </submittedName>
</protein>
<dbReference type="InterPro" id="IPR011330">
    <property type="entry name" value="Glyco_hydro/deAcase_b/a-brl"/>
</dbReference>
<comment type="caution">
    <text evidence="3">The sequence shown here is derived from an EMBL/GenBank/DDBJ whole genome shotgun (WGS) entry which is preliminary data.</text>
</comment>
<dbReference type="SUPFAM" id="SSF88713">
    <property type="entry name" value="Glycoside hydrolase/deacetylase"/>
    <property type="match status" value="1"/>
</dbReference>
<dbReference type="PROSITE" id="PS51677">
    <property type="entry name" value="NODB"/>
    <property type="match status" value="1"/>
</dbReference>
<dbReference type="CDD" id="cd10967">
    <property type="entry name" value="CE4_GLA_like_6s"/>
    <property type="match status" value="1"/>
</dbReference>
<dbReference type="Pfam" id="PF01522">
    <property type="entry name" value="Polysacc_deac_1"/>
    <property type="match status" value="1"/>
</dbReference>
<dbReference type="Proteomes" id="UP000018895">
    <property type="component" value="Unassembled WGS sequence"/>
</dbReference>
<evidence type="ECO:0000313" key="4">
    <source>
        <dbReference type="Proteomes" id="UP000018895"/>
    </source>
</evidence>
<keyword evidence="1" id="KW-0732">Signal</keyword>